<reference evidence="1" key="1">
    <citation type="submission" date="2020-05" db="UniProtKB">
        <authorList>
            <consortium name="EnsemblMetazoa"/>
        </authorList>
    </citation>
    <scope>IDENTIFICATION</scope>
    <source>
        <strain evidence="1">Jacobina</strain>
    </source>
</reference>
<protein>
    <submittedName>
        <fullName evidence="1">Uncharacterized protein</fullName>
    </submittedName>
</protein>
<dbReference type="Proteomes" id="UP000092461">
    <property type="component" value="Unassembled WGS sequence"/>
</dbReference>
<dbReference type="EMBL" id="AJWK01002073">
    <property type="status" value="NOT_ANNOTATED_CDS"/>
    <property type="molecule type" value="Genomic_DNA"/>
</dbReference>
<proteinExistence type="predicted"/>
<dbReference type="EnsemblMetazoa" id="LLOJ000516-RA">
    <property type="protein sequence ID" value="LLOJ000516-PA"/>
    <property type="gene ID" value="LLOJ000516"/>
</dbReference>
<evidence type="ECO:0000313" key="1">
    <source>
        <dbReference type="EnsemblMetazoa" id="LLOJ000516-PA"/>
    </source>
</evidence>
<dbReference type="VEuPathDB" id="VectorBase:LLOJ000516"/>
<accession>A0A1B0C994</accession>
<evidence type="ECO:0000313" key="2">
    <source>
        <dbReference type="Proteomes" id="UP000092461"/>
    </source>
</evidence>
<dbReference type="EMBL" id="AJWK01002072">
    <property type="status" value="NOT_ANNOTATED_CDS"/>
    <property type="molecule type" value="Genomic_DNA"/>
</dbReference>
<name>A0A1B0C994_LUTLO</name>
<sequence length="107" mass="11635">MSKQTVIYNFDLLVARRVLSPGAQGTGSEAASQIQAVSTRSRECVTVFGVITEEEDTATVIGDRGMFIPDSLRSCMIETDVTSYLQTPSSGQVLVLFCYQPAETHII</sequence>
<organism evidence="1 2">
    <name type="scientific">Lutzomyia longipalpis</name>
    <name type="common">Sand fly</name>
    <dbReference type="NCBI Taxonomy" id="7200"/>
    <lineage>
        <taxon>Eukaryota</taxon>
        <taxon>Metazoa</taxon>
        <taxon>Ecdysozoa</taxon>
        <taxon>Arthropoda</taxon>
        <taxon>Hexapoda</taxon>
        <taxon>Insecta</taxon>
        <taxon>Pterygota</taxon>
        <taxon>Neoptera</taxon>
        <taxon>Endopterygota</taxon>
        <taxon>Diptera</taxon>
        <taxon>Nematocera</taxon>
        <taxon>Psychodoidea</taxon>
        <taxon>Psychodidae</taxon>
        <taxon>Lutzomyia</taxon>
        <taxon>Lutzomyia</taxon>
    </lineage>
</organism>
<dbReference type="AlphaFoldDB" id="A0A1B0C994"/>
<keyword evidence="2" id="KW-1185">Reference proteome</keyword>